<organism evidence="6 7">
    <name type="scientific">Leersia perrieri</name>
    <dbReference type="NCBI Taxonomy" id="77586"/>
    <lineage>
        <taxon>Eukaryota</taxon>
        <taxon>Viridiplantae</taxon>
        <taxon>Streptophyta</taxon>
        <taxon>Embryophyta</taxon>
        <taxon>Tracheophyta</taxon>
        <taxon>Spermatophyta</taxon>
        <taxon>Magnoliopsida</taxon>
        <taxon>Liliopsida</taxon>
        <taxon>Poales</taxon>
        <taxon>Poaceae</taxon>
        <taxon>BOP clade</taxon>
        <taxon>Oryzoideae</taxon>
        <taxon>Oryzeae</taxon>
        <taxon>Oryzinae</taxon>
        <taxon>Leersia</taxon>
    </lineage>
</organism>
<sequence length="317" mass="36818">MPTSRTSTNMSLGLRSSGSAYSSSYDSRSCSDGTGISRYQKSSDESGICHCKQFLENIPEDGGVMTTLAPLPDLLPTLLRLYLILERFPVSQRSGIHRVTSHVMNYVKILWEYDFVLNIILVQDDGESENPLLDEKWTRVDSFVQHLIGVLDTLVERKAKYKLMGLECIFLLNNAHFLLQQLQKLEMKSALQHEWIPKYNNQVEHQIMRYLDLSWQPVCSCLDAHTTWTQVLFPCFHPHPHPLTIFYAMLESTCAVQQDWKIEDPKLRQQVRKAVSSRVIQCYQSYLQLQKKNVKFQKHVRYTPQELENKLMELFEG</sequence>
<dbReference type="GO" id="GO:0006887">
    <property type="term" value="P:exocytosis"/>
    <property type="evidence" value="ECO:0007669"/>
    <property type="project" value="UniProtKB-KW"/>
</dbReference>
<reference evidence="6" key="3">
    <citation type="submission" date="2015-04" db="UniProtKB">
        <authorList>
            <consortium name="EnsemblPlants"/>
        </authorList>
    </citation>
    <scope>IDENTIFICATION</scope>
</reference>
<dbReference type="GO" id="GO:0000145">
    <property type="term" value="C:exocyst"/>
    <property type="evidence" value="ECO:0007669"/>
    <property type="project" value="InterPro"/>
</dbReference>
<keyword evidence="7" id="KW-1185">Reference proteome</keyword>
<evidence type="ECO:0000256" key="4">
    <source>
        <dbReference type="SAM" id="MobiDB-lite"/>
    </source>
</evidence>
<reference evidence="6 7" key="1">
    <citation type="submission" date="2012-08" db="EMBL/GenBank/DDBJ databases">
        <title>Oryza genome evolution.</title>
        <authorList>
            <person name="Wing R.A."/>
        </authorList>
    </citation>
    <scope>NUCLEOTIDE SEQUENCE</scope>
</reference>
<dbReference type="eggNOG" id="KOG2344">
    <property type="taxonomic scope" value="Eukaryota"/>
</dbReference>
<comment type="similarity">
    <text evidence="1 3">Belongs to the EXO70 family.</text>
</comment>
<dbReference type="PANTHER" id="PTHR12542:SF138">
    <property type="entry name" value="EXOCYST SUBUNIT EXO70 FAMILY PROTEIN"/>
    <property type="match status" value="1"/>
</dbReference>
<comment type="function">
    <text evidence="3">Component of the exocyst complex.</text>
</comment>
<evidence type="ECO:0000313" key="7">
    <source>
        <dbReference type="Proteomes" id="UP000032180"/>
    </source>
</evidence>
<evidence type="ECO:0000313" key="6">
    <source>
        <dbReference type="EnsemblPlants" id="LPERR07G06130.1"/>
    </source>
</evidence>
<feature type="domain" description="Exocyst complex subunit Exo70 C-terminal" evidence="5">
    <location>
        <begin position="89"/>
        <end position="312"/>
    </location>
</feature>
<accession>A0A0D9WWS4</accession>
<dbReference type="EnsemblPlants" id="LPERR07G06130.1">
    <property type="protein sequence ID" value="LPERR07G06130.1"/>
    <property type="gene ID" value="LPERR07G06130"/>
</dbReference>
<dbReference type="Proteomes" id="UP000032180">
    <property type="component" value="Chromosome 7"/>
</dbReference>
<dbReference type="GO" id="GO:0005546">
    <property type="term" value="F:phosphatidylinositol-4,5-bisphosphate binding"/>
    <property type="evidence" value="ECO:0007669"/>
    <property type="project" value="InterPro"/>
</dbReference>
<dbReference type="GO" id="GO:0015031">
    <property type="term" value="P:protein transport"/>
    <property type="evidence" value="ECO:0007669"/>
    <property type="project" value="UniProtKB-KW"/>
</dbReference>
<feature type="region of interest" description="Disordered" evidence="4">
    <location>
        <begin position="1"/>
        <end position="31"/>
    </location>
</feature>
<feature type="compositionally biased region" description="Polar residues" evidence="4">
    <location>
        <begin position="1"/>
        <end position="10"/>
    </location>
</feature>
<evidence type="ECO:0000256" key="3">
    <source>
        <dbReference type="RuleBase" id="RU365026"/>
    </source>
</evidence>
<keyword evidence="3" id="KW-0653">Protein transport</keyword>
<dbReference type="Gramene" id="LPERR07G06130.1">
    <property type="protein sequence ID" value="LPERR07G06130.1"/>
    <property type="gene ID" value="LPERR07G06130"/>
</dbReference>
<evidence type="ECO:0000256" key="1">
    <source>
        <dbReference type="ARBA" id="ARBA00006756"/>
    </source>
</evidence>
<dbReference type="SUPFAM" id="SSF74788">
    <property type="entry name" value="Cullin repeat-like"/>
    <property type="match status" value="1"/>
</dbReference>
<dbReference type="HOGENOM" id="CLU_039234_0_0_1"/>
<name>A0A0D9WWS4_9ORYZ</name>
<evidence type="ECO:0000259" key="5">
    <source>
        <dbReference type="Pfam" id="PF03081"/>
    </source>
</evidence>
<dbReference type="InterPro" id="IPR004140">
    <property type="entry name" value="Exo70"/>
</dbReference>
<dbReference type="InterPro" id="IPR046364">
    <property type="entry name" value="Exo70_C"/>
</dbReference>
<dbReference type="InterPro" id="IPR016159">
    <property type="entry name" value="Cullin_repeat-like_dom_sf"/>
</dbReference>
<dbReference type="PANTHER" id="PTHR12542">
    <property type="entry name" value="EXOCYST COMPLEX PROTEIN EXO70"/>
    <property type="match status" value="1"/>
</dbReference>
<dbReference type="Gene3D" id="1.20.1280.170">
    <property type="entry name" value="Exocyst complex component Exo70"/>
    <property type="match status" value="1"/>
</dbReference>
<dbReference type="STRING" id="77586.A0A0D9WWS4"/>
<evidence type="ECO:0000256" key="2">
    <source>
        <dbReference type="ARBA" id="ARBA00022448"/>
    </source>
</evidence>
<reference evidence="7" key="2">
    <citation type="submission" date="2013-12" db="EMBL/GenBank/DDBJ databases">
        <authorList>
            <person name="Yu Y."/>
            <person name="Lee S."/>
            <person name="de Baynast K."/>
            <person name="Wissotski M."/>
            <person name="Liu L."/>
            <person name="Talag J."/>
            <person name="Goicoechea J."/>
            <person name="Angelova A."/>
            <person name="Jetty R."/>
            <person name="Kudrna D."/>
            <person name="Golser W."/>
            <person name="Rivera L."/>
            <person name="Zhang J."/>
            <person name="Wing R."/>
        </authorList>
    </citation>
    <scope>NUCLEOTIDE SEQUENCE</scope>
</reference>
<keyword evidence="2 3" id="KW-0813">Transport</keyword>
<dbReference type="Pfam" id="PF03081">
    <property type="entry name" value="Exo70_C"/>
    <property type="match status" value="1"/>
</dbReference>
<feature type="compositionally biased region" description="Low complexity" evidence="4">
    <location>
        <begin position="11"/>
        <end position="31"/>
    </location>
</feature>
<protein>
    <recommendedName>
        <fullName evidence="3">Exocyst subunit Exo70 family protein</fullName>
    </recommendedName>
</protein>
<dbReference type="AlphaFoldDB" id="A0A0D9WWS4"/>
<proteinExistence type="inferred from homology"/>
<keyword evidence="3" id="KW-0268">Exocytosis</keyword>